<reference evidence="10" key="1">
    <citation type="submission" date="2017-02" db="EMBL/GenBank/DDBJ databases">
        <authorList>
            <person name="Varghese N."/>
            <person name="Submissions S."/>
        </authorList>
    </citation>
    <scope>NUCLEOTIDE SEQUENCE [LARGE SCALE GENOMIC DNA]</scope>
    <source>
        <strain evidence="10">SM117</strain>
    </source>
</reference>
<comment type="similarity">
    <text evidence="2">Belongs to the sodium:galactoside symporter (TC 2.A.2) family.</text>
</comment>
<organism evidence="9 10">
    <name type="scientific">Novosphingobium mathurense</name>
    <dbReference type="NCBI Taxonomy" id="428990"/>
    <lineage>
        <taxon>Bacteria</taxon>
        <taxon>Pseudomonadati</taxon>
        <taxon>Pseudomonadota</taxon>
        <taxon>Alphaproteobacteria</taxon>
        <taxon>Sphingomonadales</taxon>
        <taxon>Sphingomonadaceae</taxon>
        <taxon>Novosphingobium</taxon>
    </lineage>
</organism>
<evidence type="ECO:0000256" key="3">
    <source>
        <dbReference type="ARBA" id="ARBA00022448"/>
    </source>
</evidence>
<evidence type="ECO:0000313" key="9">
    <source>
        <dbReference type="EMBL" id="SLK02003.1"/>
    </source>
</evidence>
<feature type="transmembrane region" description="Helical" evidence="8">
    <location>
        <begin position="237"/>
        <end position="264"/>
    </location>
</feature>
<dbReference type="Gene3D" id="1.20.1250.20">
    <property type="entry name" value="MFS general substrate transporter like domains"/>
    <property type="match status" value="2"/>
</dbReference>
<dbReference type="PANTHER" id="PTHR11328:SF24">
    <property type="entry name" value="MAJOR FACILITATOR SUPERFAMILY (MFS) PROFILE DOMAIN-CONTAINING PROTEIN"/>
    <property type="match status" value="1"/>
</dbReference>
<dbReference type="GO" id="GO:0006814">
    <property type="term" value="P:sodium ion transport"/>
    <property type="evidence" value="ECO:0007669"/>
    <property type="project" value="InterPro"/>
</dbReference>
<feature type="transmembrane region" description="Helical" evidence="8">
    <location>
        <begin position="270"/>
        <end position="291"/>
    </location>
</feature>
<keyword evidence="7 8" id="KW-0472">Membrane</keyword>
<evidence type="ECO:0000256" key="8">
    <source>
        <dbReference type="SAM" id="Phobius"/>
    </source>
</evidence>
<comment type="subcellular location">
    <subcellularLocation>
        <location evidence="1">Cell membrane</location>
        <topology evidence="1">Multi-pass membrane protein</topology>
    </subcellularLocation>
</comment>
<evidence type="ECO:0000256" key="2">
    <source>
        <dbReference type="ARBA" id="ARBA00009617"/>
    </source>
</evidence>
<keyword evidence="5 8" id="KW-0812">Transmembrane</keyword>
<feature type="transmembrane region" description="Helical" evidence="8">
    <location>
        <begin position="415"/>
        <end position="434"/>
    </location>
</feature>
<feature type="transmembrane region" description="Helical" evidence="8">
    <location>
        <begin position="116"/>
        <end position="139"/>
    </location>
</feature>
<evidence type="ECO:0000313" key="10">
    <source>
        <dbReference type="Proteomes" id="UP000190989"/>
    </source>
</evidence>
<keyword evidence="3" id="KW-0813">Transport</keyword>
<dbReference type="InterPro" id="IPR039672">
    <property type="entry name" value="MFS_2"/>
</dbReference>
<evidence type="ECO:0000256" key="4">
    <source>
        <dbReference type="ARBA" id="ARBA00022475"/>
    </source>
</evidence>
<dbReference type="InterPro" id="IPR036259">
    <property type="entry name" value="MFS_trans_sf"/>
</dbReference>
<dbReference type="Pfam" id="PF13347">
    <property type="entry name" value="MFS_2"/>
    <property type="match status" value="1"/>
</dbReference>
<name>A0A1U6I1U9_9SPHN</name>
<evidence type="ECO:0000256" key="5">
    <source>
        <dbReference type="ARBA" id="ARBA00022692"/>
    </source>
</evidence>
<evidence type="ECO:0000256" key="1">
    <source>
        <dbReference type="ARBA" id="ARBA00004651"/>
    </source>
</evidence>
<dbReference type="GO" id="GO:0008643">
    <property type="term" value="P:carbohydrate transport"/>
    <property type="evidence" value="ECO:0007669"/>
    <property type="project" value="InterPro"/>
</dbReference>
<feature type="transmembrane region" description="Helical" evidence="8">
    <location>
        <begin position="160"/>
        <end position="182"/>
    </location>
</feature>
<dbReference type="SUPFAM" id="SSF103473">
    <property type="entry name" value="MFS general substrate transporter"/>
    <property type="match status" value="1"/>
</dbReference>
<dbReference type="AlphaFoldDB" id="A0A1U6I1U9"/>
<dbReference type="CDD" id="cd17332">
    <property type="entry name" value="MFS_MelB_like"/>
    <property type="match status" value="1"/>
</dbReference>
<gene>
    <name evidence="9" type="ORF">SAMN06295987_10421</name>
</gene>
<dbReference type="GO" id="GO:0015293">
    <property type="term" value="F:symporter activity"/>
    <property type="evidence" value="ECO:0007669"/>
    <property type="project" value="InterPro"/>
</dbReference>
<dbReference type="STRING" id="428990.SAMN06295987_10421"/>
<evidence type="ECO:0000256" key="7">
    <source>
        <dbReference type="ARBA" id="ARBA00023136"/>
    </source>
</evidence>
<dbReference type="EMBL" id="FVZE01000004">
    <property type="protein sequence ID" value="SLK02003.1"/>
    <property type="molecule type" value="Genomic_DNA"/>
</dbReference>
<protein>
    <submittedName>
        <fullName evidence="9">Glycoside/pentoside/hexuronide:cation symporter, GPH family</fullName>
    </submittedName>
</protein>
<dbReference type="GO" id="GO:0005886">
    <property type="term" value="C:plasma membrane"/>
    <property type="evidence" value="ECO:0007669"/>
    <property type="project" value="UniProtKB-SubCell"/>
</dbReference>
<dbReference type="InterPro" id="IPR001927">
    <property type="entry name" value="Na/Gal_symport"/>
</dbReference>
<keyword evidence="6 8" id="KW-1133">Transmembrane helix</keyword>
<feature type="transmembrane region" description="Helical" evidence="8">
    <location>
        <begin position="188"/>
        <end position="208"/>
    </location>
</feature>
<accession>A0A1U6I1U9</accession>
<feature type="transmembrane region" description="Helical" evidence="8">
    <location>
        <begin position="303"/>
        <end position="321"/>
    </location>
</feature>
<dbReference type="InterPro" id="IPR018043">
    <property type="entry name" value="Na/Gal_symport_CS"/>
</dbReference>
<feature type="transmembrane region" description="Helical" evidence="8">
    <location>
        <begin position="375"/>
        <end position="395"/>
    </location>
</feature>
<dbReference type="Proteomes" id="UP000190989">
    <property type="component" value="Unassembled WGS sequence"/>
</dbReference>
<evidence type="ECO:0000256" key="6">
    <source>
        <dbReference type="ARBA" id="ARBA00022989"/>
    </source>
</evidence>
<feature type="transmembrane region" description="Helical" evidence="8">
    <location>
        <begin position="327"/>
        <end position="354"/>
    </location>
</feature>
<feature type="transmembrane region" description="Helical" evidence="8">
    <location>
        <begin position="89"/>
        <end position="110"/>
    </location>
</feature>
<keyword evidence="4" id="KW-1003">Cell membrane</keyword>
<dbReference type="PANTHER" id="PTHR11328">
    <property type="entry name" value="MAJOR FACILITATOR SUPERFAMILY DOMAIN-CONTAINING PROTEIN"/>
    <property type="match status" value="1"/>
</dbReference>
<feature type="transmembrane region" description="Helical" evidence="8">
    <location>
        <begin position="49"/>
        <end position="68"/>
    </location>
</feature>
<keyword evidence="10" id="KW-1185">Reference proteome</keyword>
<dbReference type="NCBIfam" id="TIGR00792">
    <property type="entry name" value="gph"/>
    <property type="match status" value="1"/>
</dbReference>
<sequence>MTRNGSAGQGAKLSLVERISYGFGDFGYSLPYNAVGAFLLYYYTVVAKMPAGAVGTIFLTARLFDAAVDMGVGILVDKTRTRWGQARPYILFTALPYSLVFVMIFMVPDWGEYGKLAWAFVTFNLLGILMSFGSIPYTAMLPMITPDTDDRLKLSSMRSIGTSVSVILGTAATMPLVSLFGGGDEHKGFLYVALLFSALSLIALLSLFRNCRERHQSTTTADFPILPAIRDMLRNQAWWVAFVFTLLYFVRFGAMISVTAFFAIDVLKKPWMISVMLPAISGMLLLSAFIAPPILSRTGIRSGCVGALLVSVGLFSLLPWLESAPLAFLAVYFAASITTSLTITAIFTMIAEAVDFHEKLFGVRYEGLLSAGVSLATKIGMAVGSAAIAYCLAWANYVPEAVTEEARSVIRWSYYGWPIVLLTLQLICILFWPIGRTSKSRGETTEYEELDCVSAQP</sequence>
<feature type="transmembrane region" description="Helical" evidence="8">
    <location>
        <begin position="21"/>
        <end position="43"/>
    </location>
</feature>
<dbReference type="PROSITE" id="PS00872">
    <property type="entry name" value="NA_GALACTOSIDE_SYMP"/>
    <property type="match status" value="1"/>
</dbReference>
<proteinExistence type="inferred from homology"/>